<sequence length="97" mass="10512">MAAAVFSLPALVLGPWKRHSVSVHHGAKERRQVMPSTAIARISEMAGPCGERRTSKELAGGAGDSDDKMRLLVVQWLLLNSTTNHDGNDDDMRLSST</sequence>
<keyword evidence="2" id="KW-1185">Reference proteome</keyword>
<proteinExistence type="predicted"/>
<dbReference type="EMBL" id="VYYT01000223">
    <property type="protein sequence ID" value="KAK2754945.1"/>
    <property type="molecule type" value="Genomic_DNA"/>
</dbReference>
<dbReference type="Proteomes" id="UP001281614">
    <property type="component" value="Unassembled WGS sequence"/>
</dbReference>
<gene>
    <name evidence="1" type="ORF">CKAH01_05959</name>
</gene>
<evidence type="ECO:0000313" key="1">
    <source>
        <dbReference type="EMBL" id="KAK2754945.1"/>
    </source>
</evidence>
<protein>
    <submittedName>
        <fullName evidence="1">Uncharacterized protein</fullName>
    </submittedName>
</protein>
<comment type="caution">
    <text evidence="1">The sequence shown here is derived from an EMBL/GenBank/DDBJ whole genome shotgun (WGS) entry which is preliminary data.</text>
</comment>
<evidence type="ECO:0000313" key="2">
    <source>
        <dbReference type="Proteomes" id="UP001281614"/>
    </source>
</evidence>
<reference evidence="1" key="1">
    <citation type="submission" date="2023-02" db="EMBL/GenBank/DDBJ databases">
        <title>Colletotrichum kahawae CIFC_Que2 genome sequencing and assembly.</title>
        <authorList>
            <person name="Baroncelli R."/>
        </authorList>
    </citation>
    <scope>NUCLEOTIDE SEQUENCE</scope>
    <source>
        <strain evidence="1">CIFC_Que2</strain>
    </source>
</reference>
<accession>A0AAE0D4X2</accession>
<name>A0AAE0D4X2_COLKA</name>
<dbReference type="AlphaFoldDB" id="A0AAE0D4X2"/>
<organism evidence="1 2">
    <name type="scientific">Colletotrichum kahawae</name>
    <name type="common">Coffee berry disease fungus</name>
    <dbReference type="NCBI Taxonomy" id="34407"/>
    <lineage>
        <taxon>Eukaryota</taxon>
        <taxon>Fungi</taxon>
        <taxon>Dikarya</taxon>
        <taxon>Ascomycota</taxon>
        <taxon>Pezizomycotina</taxon>
        <taxon>Sordariomycetes</taxon>
        <taxon>Hypocreomycetidae</taxon>
        <taxon>Glomerellales</taxon>
        <taxon>Glomerellaceae</taxon>
        <taxon>Colletotrichum</taxon>
        <taxon>Colletotrichum gloeosporioides species complex</taxon>
    </lineage>
</organism>